<accession>A0AAV3RG09</accession>
<keyword evidence="1" id="KW-0479">Metal-binding</keyword>
<evidence type="ECO:0000259" key="7">
    <source>
        <dbReference type="PROSITE" id="PS50865"/>
    </source>
</evidence>
<dbReference type="InterPro" id="IPR002893">
    <property type="entry name" value="Znf_MYND"/>
</dbReference>
<evidence type="ECO:0000256" key="3">
    <source>
        <dbReference type="ARBA" id="ARBA00022833"/>
    </source>
</evidence>
<dbReference type="Gene3D" id="2.170.270.10">
    <property type="entry name" value="SET domain"/>
    <property type="match status" value="1"/>
</dbReference>
<dbReference type="GO" id="GO:0005634">
    <property type="term" value="C:nucleus"/>
    <property type="evidence" value="ECO:0007669"/>
    <property type="project" value="TreeGrafter"/>
</dbReference>
<sequence length="752" mass="85356">MENVGGALLKHGVTASTLPEKGRSLLASRDFSPGEVIITQQPYVSVPNKTEKCDYCFASNNLKTCSNCKFVYYCSTTCQKADWKLHKEECKVLSTMDTNRLKLLTPSVRLMLKLYLKNKLQQQKWLKCIGMPGPSMDVNRSLDEGSSPNRYRSLEDNRIFYKYRRLDKTRPLELRFIRQLIPSLWDIRPSCYTCLYLDERDLAHWVLSPIKDMSNENIQESSRDDLNPSSSQPALRTNPPQQHETVIDPETLAFFRLWTSVRAEVKSHTGGIPVVSGIVPTVIRDSLPVLFTQESIRGFRKYFSIPPFVKMRLPGEGDKVFEPRIDPSCSEGPHASGWTSIYIESLNYRARFLFSPFVNELLITVNKAPVGPSGWASTQEKLYISSITATVAFNHTCLFFLMISTTDMSEIDEKQLVLYAQMANLVNLILQGIQSDVDLKEIAENFSKFSCNAHTICDSELRPLATGLYPVISIINHSCVPNAVLIFEGRLAVVRAVQYISKGIEVMISYVETAGSTVIRQKTLKEQYFFSCACPRCSKLGQADDIQESAVLEGYRCKDNKCDGFLLRDHGNKGFICQHCGLLRDTEEIRTTVTDIKLITEKASKSLSSGNLYDAASLYKQVERLQIRSYHPFSIILMRTRESLLKIIMELQDWKEALSYCRLILQVYIRVYPGYHPLLGLQYYTCGKLEWLLEETQEAIKSLTKAVDILRITHGTSTPFMKELLAKLEEARAEVSYKLSSSSSSMDEGNVF</sequence>
<feature type="region of interest" description="Disordered" evidence="5">
    <location>
        <begin position="217"/>
        <end position="243"/>
    </location>
</feature>
<dbReference type="Gene3D" id="1.25.40.10">
    <property type="entry name" value="Tetratricopeptide repeat domain"/>
    <property type="match status" value="1"/>
</dbReference>
<dbReference type="Pfam" id="PF13424">
    <property type="entry name" value="TPR_12"/>
    <property type="match status" value="1"/>
</dbReference>
<dbReference type="Gene3D" id="6.10.140.2220">
    <property type="match status" value="1"/>
</dbReference>
<feature type="compositionally biased region" description="Polar residues" evidence="5">
    <location>
        <begin position="227"/>
        <end position="243"/>
    </location>
</feature>
<dbReference type="SUPFAM" id="SSF144232">
    <property type="entry name" value="HIT/MYND zinc finger-like"/>
    <property type="match status" value="1"/>
</dbReference>
<comment type="caution">
    <text evidence="8">The sequence shown here is derived from an EMBL/GenBank/DDBJ whole genome shotgun (WGS) entry which is preliminary data.</text>
</comment>
<name>A0AAV3RG09_LITER</name>
<evidence type="ECO:0000256" key="4">
    <source>
        <dbReference type="PROSITE-ProRule" id="PRU00134"/>
    </source>
</evidence>
<dbReference type="PROSITE" id="PS50280">
    <property type="entry name" value="SET"/>
    <property type="match status" value="1"/>
</dbReference>
<organism evidence="8 9">
    <name type="scientific">Lithospermum erythrorhizon</name>
    <name type="common">Purple gromwell</name>
    <name type="synonym">Lithospermum officinale var. erythrorhizon</name>
    <dbReference type="NCBI Taxonomy" id="34254"/>
    <lineage>
        <taxon>Eukaryota</taxon>
        <taxon>Viridiplantae</taxon>
        <taxon>Streptophyta</taxon>
        <taxon>Embryophyta</taxon>
        <taxon>Tracheophyta</taxon>
        <taxon>Spermatophyta</taxon>
        <taxon>Magnoliopsida</taxon>
        <taxon>eudicotyledons</taxon>
        <taxon>Gunneridae</taxon>
        <taxon>Pentapetalae</taxon>
        <taxon>asterids</taxon>
        <taxon>lamiids</taxon>
        <taxon>Boraginales</taxon>
        <taxon>Boraginaceae</taxon>
        <taxon>Boraginoideae</taxon>
        <taxon>Lithospermeae</taxon>
        <taxon>Lithospermum</taxon>
    </lineage>
</organism>
<dbReference type="InterPro" id="IPR046341">
    <property type="entry name" value="SET_dom_sf"/>
</dbReference>
<evidence type="ECO:0000259" key="6">
    <source>
        <dbReference type="PROSITE" id="PS50280"/>
    </source>
</evidence>
<keyword evidence="3" id="KW-0862">Zinc</keyword>
<evidence type="ECO:0000313" key="8">
    <source>
        <dbReference type="EMBL" id="GAA0174148.1"/>
    </source>
</evidence>
<evidence type="ECO:0000256" key="1">
    <source>
        <dbReference type="ARBA" id="ARBA00022723"/>
    </source>
</evidence>
<feature type="domain" description="SET" evidence="6">
    <location>
        <begin position="11"/>
        <end position="511"/>
    </location>
</feature>
<keyword evidence="2 4" id="KW-0863">Zinc-finger</keyword>
<reference evidence="8 9" key="1">
    <citation type="submission" date="2024-01" db="EMBL/GenBank/DDBJ databases">
        <title>The complete chloroplast genome sequence of Lithospermum erythrorhizon: insights into the phylogenetic relationship among Boraginaceae species and the maternal lineages of purple gromwells.</title>
        <authorList>
            <person name="Okada T."/>
            <person name="Watanabe K."/>
        </authorList>
    </citation>
    <scope>NUCLEOTIDE SEQUENCE [LARGE SCALE GENOMIC DNA]</scope>
</reference>
<dbReference type="Pfam" id="PF01753">
    <property type="entry name" value="zf-MYND"/>
    <property type="match status" value="1"/>
</dbReference>
<dbReference type="Proteomes" id="UP001454036">
    <property type="component" value="Unassembled WGS sequence"/>
</dbReference>
<dbReference type="AlphaFoldDB" id="A0AAV3RG09"/>
<dbReference type="EMBL" id="BAABME010008936">
    <property type="protein sequence ID" value="GAA0174148.1"/>
    <property type="molecule type" value="Genomic_DNA"/>
</dbReference>
<gene>
    <name evidence="8" type="ORF">LIER_27596</name>
</gene>
<dbReference type="Pfam" id="PF00856">
    <property type="entry name" value="SET"/>
    <property type="match status" value="1"/>
</dbReference>
<dbReference type="PROSITE" id="PS01360">
    <property type="entry name" value="ZF_MYND_1"/>
    <property type="match status" value="1"/>
</dbReference>
<keyword evidence="9" id="KW-1185">Reference proteome</keyword>
<dbReference type="PANTHER" id="PTHR12197">
    <property type="entry name" value="HISTONE-LYSINE N-METHYLTRANSFERASE SMYD"/>
    <property type="match status" value="1"/>
</dbReference>
<evidence type="ECO:0000313" key="9">
    <source>
        <dbReference type="Proteomes" id="UP001454036"/>
    </source>
</evidence>
<proteinExistence type="predicted"/>
<evidence type="ECO:0000256" key="2">
    <source>
        <dbReference type="ARBA" id="ARBA00022771"/>
    </source>
</evidence>
<evidence type="ECO:0000256" key="5">
    <source>
        <dbReference type="SAM" id="MobiDB-lite"/>
    </source>
</evidence>
<dbReference type="GO" id="GO:0008270">
    <property type="term" value="F:zinc ion binding"/>
    <property type="evidence" value="ECO:0007669"/>
    <property type="project" value="UniProtKB-KW"/>
</dbReference>
<dbReference type="PANTHER" id="PTHR12197:SF251">
    <property type="entry name" value="EG:BACR7C10.4 PROTEIN"/>
    <property type="match status" value="1"/>
</dbReference>
<dbReference type="SUPFAM" id="SSF82199">
    <property type="entry name" value="SET domain"/>
    <property type="match status" value="1"/>
</dbReference>
<dbReference type="PROSITE" id="PS50865">
    <property type="entry name" value="ZF_MYND_2"/>
    <property type="match status" value="1"/>
</dbReference>
<dbReference type="InterPro" id="IPR011990">
    <property type="entry name" value="TPR-like_helical_dom_sf"/>
</dbReference>
<dbReference type="InterPro" id="IPR001214">
    <property type="entry name" value="SET_dom"/>
</dbReference>
<dbReference type="InterPro" id="IPR050869">
    <property type="entry name" value="H3K4_H4K5_MeTrfase"/>
</dbReference>
<dbReference type="SUPFAM" id="SSF48452">
    <property type="entry name" value="TPR-like"/>
    <property type="match status" value="1"/>
</dbReference>
<feature type="domain" description="MYND-type" evidence="7">
    <location>
        <begin position="53"/>
        <end position="90"/>
    </location>
</feature>
<protein>
    <submittedName>
        <fullName evidence="8">Histone modifying enzyme</fullName>
    </submittedName>
</protein>
<dbReference type="SMART" id="SM00317">
    <property type="entry name" value="SET"/>
    <property type="match status" value="1"/>
</dbReference>